<gene>
    <name evidence="1" type="ORF">NBR_LOCUS9660</name>
</gene>
<evidence type="ECO:0000313" key="2">
    <source>
        <dbReference type="Proteomes" id="UP000271162"/>
    </source>
</evidence>
<reference evidence="1 2" key="2">
    <citation type="submission" date="2018-11" db="EMBL/GenBank/DDBJ databases">
        <authorList>
            <consortium name="Pathogen Informatics"/>
        </authorList>
    </citation>
    <scope>NUCLEOTIDE SEQUENCE [LARGE SCALE GENOMIC DNA]</scope>
</reference>
<evidence type="ECO:0000313" key="1">
    <source>
        <dbReference type="EMBL" id="VDL73249.1"/>
    </source>
</evidence>
<evidence type="ECO:0000313" key="3">
    <source>
        <dbReference type="WBParaSite" id="NBR_0000965901-mRNA-1"/>
    </source>
</evidence>
<dbReference type="AlphaFoldDB" id="A0A158QZ65"/>
<organism evidence="3">
    <name type="scientific">Nippostrongylus brasiliensis</name>
    <name type="common">Rat hookworm</name>
    <dbReference type="NCBI Taxonomy" id="27835"/>
    <lineage>
        <taxon>Eukaryota</taxon>
        <taxon>Metazoa</taxon>
        <taxon>Ecdysozoa</taxon>
        <taxon>Nematoda</taxon>
        <taxon>Chromadorea</taxon>
        <taxon>Rhabditida</taxon>
        <taxon>Rhabditina</taxon>
        <taxon>Rhabditomorpha</taxon>
        <taxon>Strongyloidea</taxon>
        <taxon>Heligmosomidae</taxon>
        <taxon>Nippostrongylus</taxon>
    </lineage>
</organism>
<sequence>MPSPMVPPAAALPPPMVPYASRQCTAACMPDCLPTCTQQMQTAQIAVPCGTPCICQPGYMQCAETMCCLKYKSKTAKFSKLKTAANNNNFLSDDDEQKTLNV</sequence>
<proteinExistence type="predicted"/>
<accession>A0A158QZ65</accession>
<protein>
    <submittedName>
        <fullName evidence="3">TIL domain-containing protein</fullName>
    </submittedName>
</protein>
<name>A0A158QZ65_NIPBR</name>
<dbReference type="Proteomes" id="UP000271162">
    <property type="component" value="Unassembled WGS sequence"/>
</dbReference>
<dbReference type="EMBL" id="UYSL01020174">
    <property type="protein sequence ID" value="VDL73249.1"/>
    <property type="molecule type" value="Genomic_DNA"/>
</dbReference>
<keyword evidence="2" id="KW-1185">Reference proteome</keyword>
<dbReference type="WBParaSite" id="NBR_0000965901-mRNA-1">
    <property type="protein sequence ID" value="NBR_0000965901-mRNA-1"/>
    <property type="gene ID" value="NBR_0000965901"/>
</dbReference>
<reference evidence="3" key="1">
    <citation type="submission" date="2016-04" db="UniProtKB">
        <authorList>
            <consortium name="WormBaseParasite"/>
        </authorList>
    </citation>
    <scope>IDENTIFICATION</scope>
</reference>